<evidence type="ECO:0000313" key="2">
    <source>
        <dbReference type="Proteomes" id="UP001054837"/>
    </source>
</evidence>
<keyword evidence="2" id="KW-1185">Reference proteome</keyword>
<dbReference type="EMBL" id="BPLQ01002024">
    <property type="protein sequence ID" value="GIX87758.1"/>
    <property type="molecule type" value="Genomic_DNA"/>
</dbReference>
<dbReference type="Proteomes" id="UP001054837">
    <property type="component" value="Unassembled WGS sequence"/>
</dbReference>
<comment type="caution">
    <text evidence="1">The sequence shown here is derived from an EMBL/GenBank/DDBJ whole genome shotgun (WGS) entry which is preliminary data.</text>
</comment>
<dbReference type="AlphaFoldDB" id="A0AAV4NTN6"/>
<protein>
    <recommendedName>
        <fullName evidence="3">Reverse transcriptase domain-containing protein</fullName>
    </recommendedName>
</protein>
<reference evidence="1 2" key="1">
    <citation type="submission" date="2021-06" db="EMBL/GenBank/DDBJ databases">
        <title>Caerostris darwini draft genome.</title>
        <authorList>
            <person name="Kono N."/>
            <person name="Arakawa K."/>
        </authorList>
    </citation>
    <scope>NUCLEOTIDE SEQUENCE [LARGE SCALE GENOMIC DNA]</scope>
</reference>
<gene>
    <name evidence="1" type="primary">R1A1-elementORF2_169</name>
    <name evidence="1" type="ORF">CDAR_617261</name>
</gene>
<proteinExistence type="predicted"/>
<evidence type="ECO:0008006" key="3">
    <source>
        <dbReference type="Google" id="ProtNLM"/>
    </source>
</evidence>
<sequence>MICINFGTNIQVQAFADDILLMMRAPASYCFSKDSVEPLHLMESWTKNNNLTINFEKTCYTILSTKNFTHFPTIKIANDRIKFNRNLKYLGIYFDSKLNWSFHLNTVQDKINNLHQKLIRITRATWGLNPKVRKEIYLKVIETVITYGQEIWFQDKCKQNIKILQLQRIGILNITKCYKTVATDSLQVLADIPPLDTKLRFQQVLHKLKILKEDIQIRDFAIQPDNFSFSP</sequence>
<name>A0AAV4NTN6_9ARAC</name>
<organism evidence="1 2">
    <name type="scientific">Caerostris darwini</name>
    <dbReference type="NCBI Taxonomy" id="1538125"/>
    <lineage>
        <taxon>Eukaryota</taxon>
        <taxon>Metazoa</taxon>
        <taxon>Ecdysozoa</taxon>
        <taxon>Arthropoda</taxon>
        <taxon>Chelicerata</taxon>
        <taxon>Arachnida</taxon>
        <taxon>Araneae</taxon>
        <taxon>Araneomorphae</taxon>
        <taxon>Entelegynae</taxon>
        <taxon>Araneoidea</taxon>
        <taxon>Araneidae</taxon>
        <taxon>Caerostris</taxon>
    </lineage>
</organism>
<evidence type="ECO:0000313" key="1">
    <source>
        <dbReference type="EMBL" id="GIX87758.1"/>
    </source>
</evidence>
<accession>A0AAV4NTN6</accession>